<proteinExistence type="predicted"/>
<dbReference type="InterPro" id="IPR019606">
    <property type="entry name" value="GerMN"/>
</dbReference>
<dbReference type="Pfam" id="PF25976">
    <property type="entry name" value="LpqB_N"/>
    <property type="match status" value="1"/>
</dbReference>
<name>A0ABV3T449_9ACTN</name>
<dbReference type="SMART" id="SM00909">
    <property type="entry name" value="Germane"/>
    <property type="match status" value="1"/>
</dbReference>
<dbReference type="PROSITE" id="PS51257">
    <property type="entry name" value="PROKAR_LIPOPROTEIN"/>
    <property type="match status" value="1"/>
</dbReference>
<comment type="caution">
    <text evidence="2">The sequence shown here is derived from an EMBL/GenBank/DDBJ whole genome shotgun (WGS) entry which is preliminary data.</text>
</comment>
<evidence type="ECO:0000313" key="2">
    <source>
        <dbReference type="EMBL" id="MEX0429570.1"/>
    </source>
</evidence>
<dbReference type="SUPFAM" id="SSF75011">
    <property type="entry name" value="3-carboxy-cis,cis-mucoante lactonizing enzyme"/>
    <property type="match status" value="1"/>
</dbReference>
<sequence length="591" mass="62857">MSHGRNLMTGCRRSALPRPLLGPLLAVLVLLSACGISLPESGPVHETGKVSAGHHDAGFELDPRPPTPGAIPSEIVAGFLDAMQATPLQTTTARHYLSKELASSWNPQEETITYGDKSTPHGTRKVTVDLAGANRLDRQGAWDGPVPPAQSRLAFELVREQGEWRISSAPNALVVPVSWFESRFTQASLYYFDSTGRMLVPTPVFIPRGDQFATALVRDLLRPPDRKLAGVVRTFLPTGVGEGLSVPVSADGVAQVDLTGDLGEQSKSSIRLMFAQLAWTLRQDDEIRSIRLTIDGRPVYPGAGPALVPVGGFEQYDPTGYSASDGVWALRDGVVVTYNADRKFVPVAGGWGSGSHAVRSLAVSITGDRAAAVTADGRHVLLGSLYATGTVHPTPVRGQDLLRPAWDYAGRLWLVDRTRTGAAVSYLQGGRLQRVRIPGITGHDVQTFLVSRDGTRLVAVVRDHGRTVVVASRLHADTGGRVERGGRAFAISNPAEGGSRIEGIAWHSTTSVVVLQQLSREALLQILPVDGSAAAFSAATLTVGARVVALVGSPADNAVLYVETASGRLIDFSGHARTIRGQQVSAITYVG</sequence>
<gene>
    <name evidence="2" type="ORF">AB3X52_18285</name>
</gene>
<reference evidence="2 3" key="1">
    <citation type="submission" date="2024-07" db="EMBL/GenBank/DDBJ databases">
        <authorList>
            <person name="Lee S."/>
            <person name="Kang M."/>
        </authorList>
    </citation>
    <scope>NUCLEOTIDE SEQUENCE [LARGE SCALE GENOMIC DNA]</scope>
    <source>
        <strain evidence="2 3">DS6</strain>
    </source>
</reference>
<organism evidence="2 3">
    <name type="scientific">Nocardioides eburneus</name>
    <dbReference type="NCBI Taxonomy" id="3231482"/>
    <lineage>
        <taxon>Bacteria</taxon>
        <taxon>Bacillati</taxon>
        <taxon>Actinomycetota</taxon>
        <taxon>Actinomycetes</taxon>
        <taxon>Propionibacteriales</taxon>
        <taxon>Nocardioidaceae</taxon>
        <taxon>Nocardioides</taxon>
    </lineage>
</organism>
<dbReference type="InterPro" id="IPR059026">
    <property type="entry name" value="LpqB_N"/>
</dbReference>
<dbReference type="Pfam" id="PF10647">
    <property type="entry name" value="Gmad1"/>
    <property type="match status" value="1"/>
</dbReference>
<dbReference type="RefSeq" id="WP_367995536.1">
    <property type="nucleotide sequence ID" value="NZ_JBFPJR010000049.1"/>
</dbReference>
<keyword evidence="3" id="KW-1185">Reference proteome</keyword>
<dbReference type="Pfam" id="PF10646">
    <property type="entry name" value="Germane"/>
    <property type="match status" value="1"/>
</dbReference>
<protein>
    <submittedName>
        <fullName evidence="2">LpqB family beta-propeller domain-containing protein</fullName>
    </submittedName>
</protein>
<dbReference type="InterPro" id="IPR018910">
    <property type="entry name" value="LpqB_C"/>
</dbReference>
<accession>A0ABV3T449</accession>
<dbReference type="Proteomes" id="UP001556631">
    <property type="component" value="Unassembled WGS sequence"/>
</dbReference>
<dbReference type="EMBL" id="JBFPJR010000049">
    <property type="protein sequence ID" value="MEX0429570.1"/>
    <property type="molecule type" value="Genomic_DNA"/>
</dbReference>
<feature type="domain" description="GerMN" evidence="1">
    <location>
        <begin position="213"/>
        <end position="303"/>
    </location>
</feature>
<evidence type="ECO:0000259" key="1">
    <source>
        <dbReference type="SMART" id="SM00909"/>
    </source>
</evidence>
<evidence type="ECO:0000313" key="3">
    <source>
        <dbReference type="Proteomes" id="UP001556631"/>
    </source>
</evidence>